<dbReference type="SMART" id="SM00829">
    <property type="entry name" value="PKS_ER"/>
    <property type="match status" value="1"/>
</dbReference>
<dbReference type="Gene3D" id="3.40.50.720">
    <property type="entry name" value="NAD(P)-binding Rossmann-like Domain"/>
    <property type="match status" value="1"/>
</dbReference>
<comment type="caution">
    <text evidence="4">The sequence shown here is derived from an EMBL/GenBank/DDBJ whole genome shotgun (WGS) entry which is preliminary data.</text>
</comment>
<dbReference type="InterPro" id="IPR013149">
    <property type="entry name" value="ADH-like_C"/>
</dbReference>
<gene>
    <name evidence="4" type="ORF">FBZ93_120120</name>
</gene>
<evidence type="ECO:0000256" key="1">
    <source>
        <dbReference type="ARBA" id="ARBA00022857"/>
    </source>
</evidence>
<dbReference type="InterPro" id="IPR036291">
    <property type="entry name" value="NAD(P)-bd_dom_sf"/>
</dbReference>
<dbReference type="PANTHER" id="PTHR48106:SF18">
    <property type="entry name" value="QUINONE OXIDOREDUCTASE PIG3"/>
    <property type="match status" value="1"/>
</dbReference>
<organism evidence="4 5">
    <name type="scientific">Bradyrhizobium macuxiense</name>
    <dbReference type="NCBI Taxonomy" id="1755647"/>
    <lineage>
        <taxon>Bacteria</taxon>
        <taxon>Pseudomonadati</taxon>
        <taxon>Pseudomonadota</taxon>
        <taxon>Alphaproteobacteria</taxon>
        <taxon>Hyphomicrobiales</taxon>
        <taxon>Nitrobacteraceae</taxon>
        <taxon>Bradyrhizobium</taxon>
    </lineage>
</organism>
<feature type="domain" description="Enoyl reductase (ER)" evidence="3">
    <location>
        <begin position="1"/>
        <end position="258"/>
    </location>
</feature>
<evidence type="ECO:0000256" key="2">
    <source>
        <dbReference type="ARBA" id="ARBA00023002"/>
    </source>
</evidence>
<evidence type="ECO:0000313" key="5">
    <source>
        <dbReference type="Proteomes" id="UP000321304"/>
    </source>
</evidence>
<protein>
    <submittedName>
        <fullName evidence="4">NADPH:quinone reductase-like Zn-dependent oxidoreductase</fullName>
    </submittedName>
</protein>
<dbReference type="SUPFAM" id="SSF50129">
    <property type="entry name" value="GroES-like"/>
    <property type="match status" value="1"/>
</dbReference>
<keyword evidence="2" id="KW-0560">Oxidoreductase</keyword>
<dbReference type="GO" id="GO:0070402">
    <property type="term" value="F:NADPH binding"/>
    <property type="evidence" value="ECO:0007669"/>
    <property type="project" value="TreeGrafter"/>
</dbReference>
<evidence type="ECO:0000259" key="3">
    <source>
        <dbReference type="SMART" id="SM00829"/>
    </source>
</evidence>
<sequence>MAGEVIEVGSACFGFSAGDRVMGLTPGCYAEQVCIDHRIAIRIPDKIDWKTAASLPAWFMTAHNALVTEGNLRRGEAVMVQGAASGVGIATVQLARHFGASRVIGVARSLAKLERLKPFGLDVALVAEDDWPGSVRRVTDGNGVELVVDMVGGGALNGNLESAALRGRIVAVGRLGGAVDQLDINLLAFKRLKLIGVSFRSRTITERAAIAQLFANQIVPEIADGGLSPVIDAVFPLADVAAAHEYLKSNAHFGKSLLEIGYDKAANG</sequence>
<dbReference type="GO" id="GO:0016651">
    <property type="term" value="F:oxidoreductase activity, acting on NAD(P)H"/>
    <property type="evidence" value="ECO:0007669"/>
    <property type="project" value="TreeGrafter"/>
</dbReference>
<dbReference type="AlphaFoldDB" id="A0A560KXC6"/>
<dbReference type="EMBL" id="VITY01000020">
    <property type="protein sequence ID" value="TWB87822.1"/>
    <property type="molecule type" value="Genomic_DNA"/>
</dbReference>
<keyword evidence="5" id="KW-1185">Reference proteome</keyword>
<reference evidence="4 5" key="1">
    <citation type="submission" date="2019-06" db="EMBL/GenBank/DDBJ databases">
        <title>Genomic Encyclopedia of Type Strains, Phase IV (KMG-V): Genome sequencing to study the core and pangenomes of soil and plant-associated prokaryotes.</title>
        <authorList>
            <person name="Whitman W."/>
        </authorList>
    </citation>
    <scope>NUCLEOTIDE SEQUENCE [LARGE SCALE GENOMIC DNA]</scope>
    <source>
        <strain evidence="4 5">BR 10355</strain>
    </source>
</reference>
<dbReference type="InterPro" id="IPR011032">
    <property type="entry name" value="GroES-like_sf"/>
</dbReference>
<dbReference type="Gene3D" id="3.90.180.10">
    <property type="entry name" value="Medium-chain alcohol dehydrogenases, catalytic domain"/>
    <property type="match status" value="1"/>
</dbReference>
<proteinExistence type="predicted"/>
<dbReference type="InterPro" id="IPR020843">
    <property type="entry name" value="ER"/>
</dbReference>
<dbReference type="Pfam" id="PF00107">
    <property type="entry name" value="ADH_zinc_N"/>
    <property type="match status" value="1"/>
</dbReference>
<dbReference type="Proteomes" id="UP000321304">
    <property type="component" value="Unassembled WGS sequence"/>
</dbReference>
<dbReference type="PANTHER" id="PTHR48106">
    <property type="entry name" value="QUINONE OXIDOREDUCTASE PIG3-RELATED"/>
    <property type="match status" value="1"/>
</dbReference>
<keyword evidence="1" id="KW-0521">NADP</keyword>
<dbReference type="SUPFAM" id="SSF51735">
    <property type="entry name" value="NAD(P)-binding Rossmann-fold domains"/>
    <property type="match status" value="1"/>
</dbReference>
<accession>A0A560KXC6</accession>
<name>A0A560KXC6_9BRAD</name>
<evidence type="ECO:0000313" key="4">
    <source>
        <dbReference type="EMBL" id="TWB87822.1"/>
    </source>
</evidence>